<gene>
    <name evidence="2" type="ORF">LQ564_06440</name>
</gene>
<feature type="transmembrane region" description="Helical" evidence="1">
    <location>
        <begin position="7"/>
        <end position="27"/>
    </location>
</feature>
<protein>
    <submittedName>
        <fullName evidence="2">Prolipoprotein diacylglyceryl transferase</fullName>
    </submittedName>
</protein>
<keyword evidence="1" id="KW-0472">Membrane</keyword>
<dbReference type="Proteomes" id="UP001179361">
    <property type="component" value="Unassembled WGS sequence"/>
</dbReference>
<keyword evidence="1" id="KW-1133">Transmembrane helix</keyword>
<keyword evidence="3" id="KW-1185">Reference proteome</keyword>
<evidence type="ECO:0000313" key="2">
    <source>
        <dbReference type="EMBL" id="MCD2515954.1"/>
    </source>
</evidence>
<dbReference type="RefSeq" id="WP_231057238.1">
    <property type="nucleotide sequence ID" value="NZ_JAJNOC010000001.1"/>
</dbReference>
<accession>A0ABS8Q2H2</accession>
<dbReference type="Pfam" id="PF01790">
    <property type="entry name" value="LGT"/>
    <property type="match status" value="1"/>
</dbReference>
<organism evidence="2 3">
    <name type="scientific">Massilia phyllostachyos</name>
    <dbReference type="NCBI Taxonomy" id="2898585"/>
    <lineage>
        <taxon>Bacteria</taxon>
        <taxon>Pseudomonadati</taxon>
        <taxon>Pseudomonadota</taxon>
        <taxon>Betaproteobacteria</taxon>
        <taxon>Burkholderiales</taxon>
        <taxon>Oxalobacteraceae</taxon>
        <taxon>Telluria group</taxon>
        <taxon>Massilia</taxon>
    </lineage>
</organism>
<keyword evidence="2" id="KW-0808">Transferase</keyword>
<reference evidence="2" key="1">
    <citation type="submission" date="2021-11" db="EMBL/GenBank/DDBJ databases">
        <title>The complete genome of Massilia sp sp. G4R7.</title>
        <authorList>
            <person name="Liu L."/>
            <person name="Yue J."/>
            <person name="Yuan J."/>
            <person name="Yang F."/>
            <person name="Li L."/>
        </authorList>
    </citation>
    <scope>NUCLEOTIDE SEQUENCE</scope>
    <source>
        <strain evidence="2">G4R7</strain>
    </source>
</reference>
<evidence type="ECO:0000313" key="3">
    <source>
        <dbReference type="Proteomes" id="UP001179361"/>
    </source>
</evidence>
<dbReference type="EMBL" id="JAJNOC010000001">
    <property type="protein sequence ID" value="MCD2515954.1"/>
    <property type="molecule type" value="Genomic_DNA"/>
</dbReference>
<proteinExistence type="predicted"/>
<dbReference type="InterPro" id="IPR001640">
    <property type="entry name" value="Lgt"/>
</dbReference>
<evidence type="ECO:0000256" key="1">
    <source>
        <dbReference type="SAM" id="Phobius"/>
    </source>
</evidence>
<feature type="transmembrane region" description="Helical" evidence="1">
    <location>
        <begin position="47"/>
        <end position="65"/>
    </location>
</feature>
<name>A0ABS8Q2H2_9BURK</name>
<keyword evidence="1" id="KW-0812">Transmembrane</keyword>
<sequence>MLREHPFQAGCLFSLYLLLAGMERLLIEQIRVNPPYSFAGIHATQAQLITAGMIAAGLIGLALLTRRGEGSACAQGRVAQ</sequence>
<dbReference type="GO" id="GO:0016740">
    <property type="term" value="F:transferase activity"/>
    <property type="evidence" value="ECO:0007669"/>
    <property type="project" value="UniProtKB-KW"/>
</dbReference>
<comment type="caution">
    <text evidence="2">The sequence shown here is derived from an EMBL/GenBank/DDBJ whole genome shotgun (WGS) entry which is preliminary data.</text>
</comment>